<dbReference type="RefSeq" id="WP_377381194.1">
    <property type="nucleotide sequence ID" value="NZ_JBHSSW010000066.1"/>
</dbReference>
<protein>
    <submittedName>
        <fullName evidence="1">Uncharacterized protein</fullName>
    </submittedName>
</protein>
<keyword evidence="2" id="KW-1185">Reference proteome</keyword>
<gene>
    <name evidence="1" type="ORF">ACFQDM_16945</name>
</gene>
<reference evidence="2" key="1">
    <citation type="journal article" date="2019" name="Int. J. Syst. Evol. Microbiol.">
        <title>The Global Catalogue of Microorganisms (GCM) 10K type strain sequencing project: providing services to taxonomists for standard genome sequencing and annotation.</title>
        <authorList>
            <consortium name="The Broad Institute Genomics Platform"/>
            <consortium name="The Broad Institute Genome Sequencing Center for Infectious Disease"/>
            <person name="Wu L."/>
            <person name="Ma J."/>
        </authorList>
    </citation>
    <scope>NUCLEOTIDE SEQUENCE [LARGE SCALE GENOMIC DNA]</scope>
    <source>
        <strain evidence="2">CGMCC-1.15741</strain>
    </source>
</reference>
<evidence type="ECO:0000313" key="2">
    <source>
        <dbReference type="Proteomes" id="UP001596303"/>
    </source>
</evidence>
<comment type="caution">
    <text evidence="1">The sequence shown here is derived from an EMBL/GenBank/DDBJ whole genome shotgun (WGS) entry which is preliminary data.</text>
</comment>
<accession>A0ABW1SDY9</accession>
<organism evidence="1 2">
    <name type="scientific">Ponticaulis profundi</name>
    <dbReference type="NCBI Taxonomy" id="2665222"/>
    <lineage>
        <taxon>Bacteria</taxon>
        <taxon>Pseudomonadati</taxon>
        <taxon>Pseudomonadota</taxon>
        <taxon>Alphaproteobacteria</taxon>
        <taxon>Hyphomonadales</taxon>
        <taxon>Hyphomonadaceae</taxon>
        <taxon>Ponticaulis</taxon>
    </lineage>
</organism>
<proteinExistence type="predicted"/>
<name>A0ABW1SDY9_9PROT</name>
<dbReference type="EMBL" id="JBHSSW010000066">
    <property type="protein sequence ID" value="MFC6199769.1"/>
    <property type="molecule type" value="Genomic_DNA"/>
</dbReference>
<sequence length="116" mass="13054">MTATKPLYAYSIVPLDFGWQTMPTAEEYRGLLMKDADSVTQGAESVRAFNEFLQRSLDFASEKTVWEGDFREEPRIIVMPGECETVLAVVWKQENNGDTFVVSQVALPWLAAISTD</sequence>
<dbReference type="Proteomes" id="UP001596303">
    <property type="component" value="Unassembled WGS sequence"/>
</dbReference>
<evidence type="ECO:0000313" key="1">
    <source>
        <dbReference type="EMBL" id="MFC6199769.1"/>
    </source>
</evidence>